<dbReference type="Gene3D" id="3.20.110.20">
    <property type="match status" value="1"/>
</dbReference>
<proteinExistence type="inferred from homology"/>
<evidence type="ECO:0000256" key="2">
    <source>
        <dbReference type="ARBA" id="ARBA00023277"/>
    </source>
</evidence>
<dbReference type="RefSeq" id="WP_380804923.1">
    <property type="nucleotide sequence ID" value="NZ_JBHUIV010000020.1"/>
</dbReference>
<name>A0ABW5BAF2_9BACT</name>
<dbReference type="Pfam" id="PF03065">
    <property type="entry name" value="Glyco_hydro_57"/>
    <property type="match status" value="1"/>
</dbReference>
<comment type="caution">
    <text evidence="4">The sequence shown here is derived from an EMBL/GenBank/DDBJ whole genome shotgun (WGS) entry which is preliminary data.</text>
</comment>
<dbReference type="SUPFAM" id="SSF88713">
    <property type="entry name" value="Glycoside hydrolase/deacetylase"/>
    <property type="match status" value="1"/>
</dbReference>
<sequence>MKSICLVLHTHQPISLKNYRFYDIGNSSAYFNEATNRELIQNLVTMKFNPVNQVLMKIFQENQYPFKISFSFSGTTLDLLEHAASEMVRDLKKMNELGYVEFLSETYSHSILSKKYLDEFKEQIKIQKQKVWNIFGQLPQAFLNISGYPTQFFSSILPELGLKVMIKFNKVLSSSSKYHYQILNSIPIKVLFAEQRPFKNFTFPLNRDKKQQAIDIDLFLSWVKNLPDEDDVVCLVLEYANLIPENPKDLHVLDFIKKLPRKAKEMGIGFSTPSEMMLKNDSFSFFNPGLEENLSQNMDTNILNVFQNEIFGLLNDLKEKVYQTQDQNILKTWYYLQDQGLFDELYADNNVESEKNNAIQFYITFRNVIEDFTQRVEQILINENSRWSNIDKNPI</sequence>
<dbReference type="EMBL" id="JBHUIV010000020">
    <property type="protein sequence ID" value="MFD2203077.1"/>
    <property type="molecule type" value="Genomic_DNA"/>
</dbReference>
<keyword evidence="5" id="KW-1185">Reference proteome</keyword>
<gene>
    <name evidence="4" type="ORF">ACFSKV_15985</name>
</gene>
<dbReference type="InterPro" id="IPR052046">
    <property type="entry name" value="GH57_Enzymes"/>
</dbReference>
<protein>
    <submittedName>
        <fullName evidence="4">Alpha-glycosidase</fullName>
    </submittedName>
</protein>
<keyword evidence="2" id="KW-0119">Carbohydrate metabolism</keyword>
<accession>A0ABW5BAF2</accession>
<evidence type="ECO:0000313" key="5">
    <source>
        <dbReference type="Proteomes" id="UP001597414"/>
    </source>
</evidence>
<dbReference type="PANTHER" id="PTHR36306:SF1">
    <property type="entry name" value="ALPHA-AMYLASE-RELATED"/>
    <property type="match status" value="1"/>
</dbReference>
<dbReference type="InterPro" id="IPR011330">
    <property type="entry name" value="Glyco_hydro/deAcase_b/a-brl"/>
</dbReference>
<dbReference type="PANTHER" id="PTHR36306">
    <property type="entry name" value="ALPHA-AMYLASE-RELATED-RELATED"/>
    <property type="match status" value="1"/>
</dbReference>
<dbReference type="Proteomes" id="UP001597414">
    <property type="component" value="Unassembled WGS sequence"/>
</dbReference>
<evidence type="ECO:0000259" key="3">
    <source>
        <dbReference type="Pfam" id="PF03065"/>
    </source>
</evidence>
<evidence type="ECO:0000313" key="4">
    <source>
        <dbReference type="EMBL" id="MFD2203077.1"/>
    </source>
</evidence>
<feature type="domain" description="Glycoside hydrolase family 57 N-terminal" evidence="3">
    <location>
        <begin position="6"/>
        <end position="278"/>
    </location>
</feature>
<comment type="similarity">
    <text evidence="1">Belongs to the glycosyl hydrolase 57 family.</text>
</comment>
<evidence type="ECO:0000256" key="1">
    <source>
        <dbReference type="ARBA" id="ARBA00006821"/>
    </source>
</evidence>
<organism evidence="4 5">
    <name type="scientific">Shivajiella indica</name>
    <dbReference type="NCBI Taxonomy" id="872115"/>
    <lineage>
        <taxon>Bacteria</taxon>
        <taxon>Pseudomonadati</taxon>
        <taxon>Bacteroidota</taxon>
        <taxon>Cytophagia</taxon>
        <taxon>Cytophagales</taxon>
        <taxon>Cyclobacteriaceae</taxon>
        <taxon>Shivajiella</taxon>
    </lineage>
</organism>
<dbReference type="InterPro" id="IPR004300">
    <property type="entry name" value="Glyco_hydro_57_N"/>
</dbReference>
<reference evidence="5" key="1">
    <citation type="journal article" date="2019" name="Int. J. Syst. Evol. Microbiol.">
        <title>The Global Catalogue of Microorganisms (GCM) 10K type strain sequencing project: providing services to taxonomists for standard genome sequencing and annotation.</title>
        <authorList>
            <consortium name="The Broad Institute Genomics Platform"/>
            <consortium name="The Broad Institute Genome Sequencing Center for Infectious Disease"/>
            <person name="Wu L."/>
            <person name="Ma J."/>
        </authorList>
    </citation>
    <scope>NUCLEOTIDE SEQUENCE [LARGE SCALE GENOMIC DNA]</scope>
    <source>
        <strain evidence="5">KCTC 19812</strain>
    </source>
</reference>